<evidence type="ECO:0000313" key="2">
    <source>
        <dbReference type="Proteomes" id="UP001152173"/>
    </source>
</evidence>
<accession>A0A9X3LH00</accession>
<sequence>MYKELPTGVKSSITRSIKTVFENYMASIEWSENRFKMEDFIQAWRIYISESASWTDKVSEECKQDPAFHEEVAKKMNQVIEKTLNEPPSEEHVAKIEMMQEQLDTHYDYACKAEAAYVESILKEKQNA</sequence>
<dbReference type="RefSeq" id="WP_269926316.1">
    <property type="nucleotide sequence ID" value="NZ_JAMKBJ010000006.1"/>
</dbReference>
<dbReference type="AlphaFoldDB" id="A0A9X3LH00"/>
<organism evidence="1 2">
    <name type="scientific">Paenisporosarcina quisquiliarum</name>
    <dbReference type="NCBI Taxonomy" id="365346"/>
    <lineage>
        <taxon>Bacteria</taxon>
        <taxon>Bacillati</taxon>
        <taxon>Bacillota</taxon>
        <taxon>Bacilli</taxon>
        <taxon>Bacillales</taxon>
        <taxon>Caryophanaceae</taxon>
        <taxon>Paenisporosarcina</taxon>
    </lineage>
</organism>
<dbReference type="EMBL" id="JAMKBJ010000006">
    <property type="protein sequence ID" value="MCZ8537220.1"/>
    <property type="molecule type" value="Genomic_DNA"/>
</dbReference>
<name>A0A9X3LH00_9BACL</name>
<evidence type="ECO:0000313" key="1">
    <source>
        <dbReference type="EMBL" id="MCZ8537220.1"/>
    </source>
</evidence>
<reference evidence="1" key="1">
    <citation type="submission" date="2022-05" db="EMBL/GenBank/DDBJ databases">
        <authorList>
            <person name="Colautti A."/>
            <person name="Iacumin L."/>
        </authorList>
    </citation>
    <scope>NUCLEOTIDE SEQUENCE</scope>
    <source>
        <strain evidence="1">SK 55</strain>
    </source>
</reference>
<keyword evidence="2" id="KW-1185">Reference proteome</keyword>
<comment type="caution">
    <text evidence="1">The sequence shown here is derived from an EMBL/GenBank/DDBJ whole genome shotgun (WGS) entry which is preliminary data.</text>
</comment>
<dbReference type="Proteomes" id="UP001152173">
    <property type="component" value="Unassembled WGS sequence"/>
</dbReference>
<evidence type="ECO:0008006" key="3">
    <source>
        <dbReference type="Google" id="ProtNLM"/>
    </source>
</evidence>
<gene>
    <name evidence="1" type="ORF">M9R32_08520</name>
</gene>
<protein>
    <recommendedName>
        <fullName evidence="3">Group-specific protein</fullName>
    </recommendedName>
</protein>
<proteinExistence type="predicted"/>